<comment type="caution">
    <text evidence="3">The sequence shown here is derived from an EMBL/GenBank/DDBJ whole genome shotgun (WGS) entry which is preliminary data.</text>
</comment>
<feature type="region of interest" description="Disordered" evidence="1">
    <location>
        <begin position="142"/>
        <end position="167"/>
    </location>
</feature>
<evidence type="ECO:0000313" key="4">
    <source>
        <dbReference type="Proteomes" id="UP000438120"/>
    </source>
</evidence>
<dbReference type="InterPro" id="IPR050469">
    <property type="entry name" value="Diguanylate_Cyclase"/>
</dbReference>
<dbReference type="PROSITE" id="PS50887">
    <property type="entry name" value="GGDEF"/>
    <property type="match status" value="1"/>
</dbReference>
<name>A0A6A8MA21_9LACO</name>
<keyword evidence="4" id="KW-1185">Reference proteome</keyword>
<evidence type="ECO:0000256" key="1">
    <source>
        <dbReference type="SAM" id="MobiDB-lite"/>
    </source>
</evidence>
<dbReference type="GO" id="GO:0043709">
    <property type="term" value="P:cell adhesion involved in single-species biofilm formation"/>
    <property type="evidence" value="ECO:0007669"/>
    <property type="project" value="TreeGrafter"/>
</dbReference>
<dbReference type="AlphaFoldDB" id="A0A6A8MA21"/>
<dbReference type="Pfam" id="PF00990">
    <property type="entry name" value="GGDEF"/>
    <property type="match status" value="1"/>
</dbReference>
<proteinExistence type="predicted"/>
<dbReference type="GO" id="GO:1902201">
    <property type="term" value="P:negative regulation of bacterial-type flagellum-dependent cell motility"/>
    <property type="evidence" value="ECO:0007669"/>
    <property type="project" value="TreeGrafter"/>
</dbReference>
<dbReference type="PANTHER" id="PTHR45138:SF9">
    <property type="entry name" value="DIGUANYLATE CYCLASE DGCM-RELATED"/>
    <property type="match status" value="1"/>
</dbReference>
<dbReference type="Proteomes" id="UP000438120">
    <property type="component" value="Unassembled WGS sequence"/>
</dbReference>
<dbReference type="GO" id="GO:0005886">
    <property type="term" value="C:plasma membrane"/>
    <property type="evidence" value="ECO:0007669"/>
    <property type="project" value="TreeGrafter"/>
</dbReference>
<organism evidence="3 4">
    <name type="scientific">Lactobacillus porci</name>
    <dbReference type="NCBI Taxonomy" id="2012477"/>
    <lineage>
        <taxon>Bacteria</taxon>
        <taxon>Bacillati</taxon>
        <taxon>Bacillota</taxon>
        <taxon>Bacilli</taxon>
        <taxon>Lactobacillales</taxon>
        <taxon>Lactobacillaceae</taxon>
        <taxon>Lactobacillus</taxon>
    </lineage>
</organism>
<evidence type="ECO:0000313" key="3">
    <source>
        <dbReference type="EMBL" id="MST86548.1"/>
    </source>
</evidence>
<evidence type="ECO:0000259" key="2">
    <source>
        <dbReference type="PROSITE" id="PS50887"/>
    </source>
</evidence>
<sequence length="167" mass="18814">MRDQLTGLKNRFALQEDINSYLNHQTCVALLDVDDFKHVNDTFGHACGDEAIHRCGQLISLYFPNQGYRYGGDEFLIISRLPEPDFRKALISLQTEIMSQKFAGVAGRVTVTVGFCSGKPLTDLDLTDMFKKADRMMYSGKRSHRYDTTDNGQDGTLSGIEAKQHNQ</sequence>
<dbReference type="InterPro" id="IPR043128">
    <property type="entry name" value="Rev_trsase/Diguanyl_cyclase"/>
</dbReference>
<gene>
    <name evidence="3" type="ORF">FYJ62_02555</name>
</gene>
<feature type="domain" description="GGDEF" evidence="2">
    <location>
        <begin position="24"/>
        <end position="151"/>
    </location>
</feature>
<dbReference type="SMART" id="SM00267">
    <property type="entry name" value="GGDEF"/>
    <property type="match status" value="1"/>
</dbReference>
<dbReference type="OrthoDB" id="9759607at2"/>
<dbReference type="InterPro" id="IPR000160">
    <property type="entry name" value="GGDEF_dom"/>
</dbReference>
<reference evidence="3 4" key="1">
    <citation type="submission" date="2019-08" db="EMBL/GenBank/DDBJ databases">
        <title>In-depth cultivation of the pig gut microbiome towards novel bacterial diversity and tailored functional studies.</title>
        <authorList>
            <person name="Wylensek D."/>
            <person name="Hitch T.C.A."/>
            <person name="Clavel T."/>
        </authorList>
    </citation>
    <scope>NUCLEOTIDE SEQUENCE [LARGE SCALE GENOMIC DNA]</scope>
    <source>
        <strain evidence="3 4">Bifido-178-WT-2B</strain>
    </source>
</reference>
<dbReference type="PANTHER" id="PTHR45138">
    <property type="entry name" value="REGULATORY COMPONENTS OF SENSORY TRANSDUCTION SYSTEM"/>
    <property type="match status" value="1"/>
</dbReference>
<dbReference type="InterPro" id="IPR029787">
    <property type="entry name" value="Nucleotide_cyclase"/>
</dbReference>
<dbReference type="SUPFAM" id="SSF55073">
    <property type="entry name" value="Nucleotide cyclase"/>
    <property type="match status" value="1"/>
</dbReference>
<dbReference type="CDD" id="cd01949">
    <property type="entry name" value="GGDEF"/>
    <property type="match status" value="1"/>
</dbReference>
<dbReference type="Gene3D" id="3.30.70.270">
    <property type="match status" value="1"/>
</dbReference>
<protein>
    <submittedName>
        <fullName evidence="3">GGDEF domain-containing protein</fullName>
    </submittedName>
</protein>
<dbReference type="GO" id="GO:0052621">
    <property type="term" value="F:diguanylate cyclase activity"/>
    <property type="evidence" value="ECO:0007669"/>
    <property type="project" value="TreeGrafter"/>
</dbReference>
<accession>A0A6A8MA21</accession>
<dbReference type="NCBIfam" id="TIGR00254">
    <property type="entry name" value="GGDEF"/>
    <property type="match status" value="1"/>
</dbReference>
<dbReference type="EMBL" id="VUMX01000004">
    <property type="protein sequence ID" value="MST86548.1"/>
    <property type="molecule type" value="Genomic_DNA"/>
</dbReference>